<organism evidence="3 4">
    <name type="scientific">Gnathostoma spinigerum</name>
    <dbReference type="NCBI Taxonomy" id="75299"/>
    <lineage>
        <taxon>Eukaryota</taxon>
        <taxon>Metazoa</taxon>
        <taxon>Ecdysozoa</taxon>
        <taxon>Nematoda</taxon>
        <taxon>Chromadorea</taxon>
        <taxon>Rhabditida</taxon>
        <taxon>Spirurina</taxon>
        <taxon>Gnathostomatomorpha</taxon>
        <taxon>Gnathostomatoidea</taxon>
        <taxon>Gnathostomatidae</taxon>
        <taxon>Gnathostoma</taxon>
    </lineage>
</organism>
<feature type="domain" description="Legumain prodomain" evidence="2">
    <location>
        <begin position="174"/>
        <end position="268"/>
    </location>
</feature>
<keyword evidence="4" id="KW-1185">Reference proteome</keyword>
<gene>
    <name evidence="3" type="ORF">AB6A40_006059</name>
</gene>
<evidence type="ECO:0000256" key="1">
    <source>
        <dbReference type="ARBA" id="ARBA00009941"/>
    </source>
</evidence>
<dbReference type="CDD" id="cd21115">
    <property type="entry name" value="legumain_C"/>
    <property type="match status" value="1"/>
</dbReference>
<accession>A0ABD6ESX1</accession>
<dbReference type="InterPro" id="IPR001096">
    <property type="entry name" value="Peptidase_C13"/>
</dbReference>
<dbReference type="Pfam" id="PF01650">
    <property type="entry name" value="Peptidase_C13"/>
    <property type="match status" value="1"/>
</dbReference>
<proteinExistence type="inferred from homology"/>
<dbReference type="Gene3D" id="3.40.50.1460">
    <property type="match status" value="1"/>
</dbReference>
<comment type="similarity">
    <text evidence="1">Belongs to the peptidase C13 family.</text>
</comment>
<sequence>MHNEKRYANLVFYLETCFSGSMFNNLLPEDINVYALTAANPYHSSYACFCEEGFAKGLHCLGDCFSYAWISDSTWSDPKSETLQEQYEIVKEETTSSIVSRYGQMSIREKPIAEFQGPKPINPPIFNVVSGDTTFFTKTRWPSDDVPIMYADYQLRRLERMNASPQLWIRKSVELRNMKTKRSFVDDFMQYFVKGLVHDSKLAEGIITNRETPITKFDCHEAVVTQFMTQCFRISEDPYVLSKLYVLVNLCESGIDAHRIIDHMKLSCPYVNVHGIV</sequence>
<evidence type="ECO:0000259" key="2">
    <source>
        <dbReference type="Pfam" id="PF20985"/>
    </source>
</evidence>
<reference evidence="3 4" key="1">
    <citation type="submission" date="2024-08" db="EMBL/GenBank/DDBJ databases">
        <title>Gnathostoma spinigerum genome.</title>
        <authorList>
            <person name="Gonzalez-Bertolin B."/>
            <person name="Monzon S."/>
            <person name="Zaballos A."/>
            <person name="Jimenez P."/>
            <person name="Dekumyoy P."/>
            <person name="Varona S."/>
            <person name="Cuesta I."/>
            <person name="Sumanam S."/>
            <person name="Adisakwattana P."/>
            <person name="Gasser R.B."/>
            <person name="Hernandez-Gonzalez A."/>
            <person name="Young N.D."/>
            <person name="Perteguer M.J."/>
        </authorList>
    </citation>
    <scope>NUCLEOTIDE SEQUENCE [LARGE SCALE GENOMIC DNA]</scope>
    <source>
        <strain evidence="3">AL3</strain>
        <tissue evidence="3">Liver</tissue>
    </source>
</reference>
<evidence type="ECO:0000313" key="3">
    <source>
        <dbReference type="EMBL" id="MFH4979350.1"/>
    </source>
</evidence>
<dbReference type="EMBL" id="JBGFUD010004091">
    <property type="protein sequence ID" value="MFH4979350.1"/>
    <property type="molecule type" value="Genomic_DNA"/>
</dbReference>
<protein>
    <recommendedName>
        <fullName evidence="2">Legumain prodomain domain-containing protein</fullName>
    </recommendedName>
</protein>
<dbReference type="InterPro" id="IPR048501">
    <property type="entry name" value="Legum_prodom"/>
</dbReference>
<dbReference type="AlphaFoldDB" id="A0ABD6ESX1"/>
<comment type="caution">
    <text evidence="3">The sequence shown here is derived from an EMBL/GenBank/DDBJ whole genome shotgun (WGS) entry which is preliminary data.</text>
</comment>
<dbReference type="PIRSF" id="PIRSF019663">
    <property type="entry name" value="Legumain"/>
    <property type="match status" value="1"/>
</dbReference>
<evidence type="ECO:0000313" key="4">
    <source>
        <dbReference type="Proteomes" id="UP001608902"/>
    </source>
</evidence>
<dbReference type="PANTHER" id="PTHR12000:SF42">
    <property type="entry name" value="LEGUMAIN"/>
    <property type="match status" value="1"/>
</dbReference>
<dbReference type="Pfam" id="PF20985">
    <property type="entry name" value="Legum_prodom"/>
    <property type="match status" value="1"/>
</dbReference>
<dbReference type="Gene3D" id="1.10.132.130">
    <property type="match status" value="1"/>
</dbReference>
<dbReference type="InterPro" id="IPR046427">
    <property type="entry name" value="Legumain_prodom_sf"/>
</dbReference>
<dbReference type="Proteomes" id="UP001608902">
    <property type="component" value="Unassembled WGS sequence"/>
</dbReference>
<dbReference type="PANTHER" id="PTHR12000">
    <property type="entry name" value="HEMOGLOBINASE FAMILY MEMBER"/>
    <property type="match status" value="1"/>
</dbReference>
<name>A0ABD6ESX1_9BILA</name>